<dbReference type="CDD" id="cd05227">
    <property type="entry name" value="AR_SDR_e"/>
    <property type="match status" value="1"/>
</dbReference>
<comment type="caution">
    <text evidence="4">The sequence shown here is derived from an EMBL/GenBank/DDBJ whole genome shotgun (WGS) entry which is preliminary data.</text>
</comment>
<evidence type="ECO:0000256" key="1">
    <source>
        <dbReference type="ARBA" id="ARBA00023002"/>
    </source>
</evidence>
<dbReference type="Pfam" id="PF01370">
    <property type="entry name" value="Epimerase"/>
    <property type="match status" value="1"/>
</dbReference>
<evidence type="ECO:0000313" key="5">
    <source>
        <dbReference type="Proteomes" id="UP000298327"/>
    </source>
</evidence>
<name>A0A4Y9Y8C6_9AGAM</name>
<dbReference type="AlphaFoldDB" id="A0A4Y9Y8C6"/>
<dbReference type="InterPro" id="IPR036291">
    <property type="entry name" value="NAD(P)-bd_dom_sf"/>
</dbReference>
<dbReference type="InterPro" id="IPR050425">
    <property type="entry name" value="NAD(P)_dehydrat-like"/>
</dbReference>
<accession>A0A4Y9Y8C6</accession>
<dbReference type="STRING" id="205917.A0A4Y9Y8C6"/>
<gene>
    <name evidence="4" type="ORF">EVG20_g8159</name>
</gene>
<dbReference type="Gene3D" id="3.40.50.720">
    <property type="entry name" value="NAD(P)-binding Rossmann-like Domain"/>
    <property type="match status" value="1"/>
</dbReference>
<dbReference type="EMBL" id="SEOQ01000683">
    <property type="protein sequence ID" value="TFY58422.1"/>
    <property type="molecule type" value="Genomic_DNA"/>
</dbReference>
<protein>
    <recommendedName>
        <fullName evidence="3">NAD-dependent epimerase/dehydratase domain-containing protein</fullName>
    </recommendedName>
</protein>
<dbReference type="PANTHER" id="PTHR10366:SF564">
    <property type="entry name" value="STEROL-4-ALPHA-CARBOXYLATE 3-DEHYDROGENASE, DECARBOXYLATING"/>
    <property type="match status" value="1"/>
</dbReference>
<dbReference type="SUPFAM" id="SSF51735">
    <property type="entry name" value="NAD(P)-binding Rossmann-fold domains"/>
    <property type="match status" value="1"/>
</dbReference>
<organism evidence="4 5">
    <name type="scientific">Dentipellis fragilis</name>
    <dbReference type="NCBI Taxonomy" id="205917"/>
    <lineage>
        <taxon>Eukaryota</taxon>
        <taxon>Fungi</taxon>
        <taxon>Dikarya</taxon>
        <taxon>Basidiomycota</taxon>
        <taxon>Agaricomycotina</taxon>
        <taxon>Agaricomycetes</taxon>
        <taxon>Russulales</taxon>
        <taxon>Hericiaceae</taxon>
        <taxon>Dentipellis</taxon>
    </lineage>
</organism>
<evidence type="ECO:0000256" key="2">
    <source>
        <dbReference type="ARBA" id="ARBA00023445"/>
    </source>
</evidence>
<keyword evidence="5" id="KW-1185">Reference proteome</keyword>
<keyword evidence="1" id="KW-0560">Oxidoreductase</keyword>
<dbReference type="GO" id="GO:0016616">
    <property type="term" value="F:oxidoreductase activity, acting on the CH-OH group of donors, NAD or NADP as acceptor"/>
    <property type="evidence" value="ECO:0007669"/>
    <property type="project" value="TreeGrafter"/>
</dbReference>
<dbReference type="Proteomes" id="UP000298327">
    <property type="component" value="Unassembled WGS sequence"/>
</dbReference>
<dbReference type="OrthoDB" id="2735536at2759"/>
<evidence type="ECO:0000313" key="4">
    <source>
        <dbReference type="EMBL" id="TFY58422.1"/>
    </source>
</evidence>
<dbReference type="InterPro" id="IPR001509">
    <property type="entry name" value="Epimerase_deHydtase"/>
</dbReference>
<evidence type="ECO:0000259" key="3">
    <source>
        <dbReference type="Pfam" id="PF01370"/>
    </source>
</evidence>
<sequence>MSPVLPPAKVLVSGANGYIGAWVVRTLLEKGYSVRGTVRSESKGMHLRSLFAGFGDRFELIVVPDITAEGAFDEAVKGVDLVEHTASPFHFNVKTPDDLIIPAVQGTTSILNSILKHGQGVKRVVLTASTACVQKPGQTPPNGKWDESSWNEPAVREVEEKGAAASPVAAYQASKTLAEKAAWAFVKQHASSINWDLAVLNPPFVYGPPIHEVASASKLNTSMLDFFNNVVRGAKSDAELASVSGSMVDVRDLALAHVAAAQKSAAGGERTIISAAPYYWQEILDLANSSASPEIAATLHKGQPGATKGKPYPATYDNSKCARILEIPFRSLEDTVKDSVADFKARGWF</sequence>
<feature type="domain" description="NAD-dependent epimerase/dehydratase" evidence="3">
    <location>
        <begin position="10"/>
        <end position="272"/>
    </location>
</feature>
<dbReference type="PANTHER" id="PTHR10366">
    <property type="entry name" value="NAD DEPENDENT EPIMERASE/DEHYDRATASE"/>
    <property type="match status" value="1"/>
</dbReference>
<comment type="similarity">
    <text evidence="2">Belongs to the NAD(P)-dependent epimerase/dehydratase family. Dihydroflavonol-4-reductase subfamily.</text>
</comment>
<proteinExistence type="inferred from homology"/>
<reference evidence="4 5" key="1">
    <citation type="submission" date="2019-02" db="EMBL/GenBank/DDBJ databases">
        <title>Genome sequencing of the rare red list fungi Dentipellis fragilis.</title>
        <authorList>
            <person name="Buettner E."/>
            <person name="Kellner H."/>
        </authorList>
    </citation>
    <scope>NUCLEOTIDE SEQUENCE [LARGE SCALE GENOMIC DNA]</scope>
    <source>
        <strain evidence="4 5">DSM 105465</strain>
    </source>
</reference>